<evidence type="ECO:0000259" key="2">
    <source>
        <dbReference type="Pfam" id="PF15084"/>
    </source>
</evidence>
<feature type="region of interest" description="Disordered" evidence="1">
    <location>
        <begin position="1006"/>
        <end position="1027"/>
    </location>
</feature>
<feature type="compositionally biased region" description="Acidic residues" evidence="1">
    <location>
        <begin position="1"/>
        <end position="10"/>
    </location>
</feature>
<feature type="domain" description="DUF4550" evidence="2">
    <location>
        <begin position="109"/>
        <end position="202"/>
    </location>
</feature>
<feature type="non-terminal residue" evidence="3">
    <location>
        <position position="1"/>
    </location>
</feature>
<dbReference type="EMBL" id="JAROKS010000011">
    <property type="protein sequence ID" value="KAK1799644.1"/>
    <property type="molecule type" value="Genomic_DNA"/>
</dbReference>
<feature type="region of interest" description="Disordered" evidence="1">
    <location>
        <begin position="230"/>
        <end position="302"/>
    </location>
</feature>
<reference evidence="3" key="1">
    <citation type="submission" date="2023-03" db="EMBL/GenBank/DDBJ databases">
        <title>Electrophorus voltai genome.</title>
        <authorList>
            <person name="Bian C."/>
        </authorList>
    </citation>
    <scope>NUCLEOTIDE SEQUENCE</scope>
    <source>
        <strain evidence="3">CB-2022</strain>
        <tissue evidence="3">Muscle</tissue>
    </source>
</reference>
<dbReference type="AlphaFoldDB" id="A0AAD8ZJK0"/>
<dbReference type="PANTHER" id="PTHR33667">
    <property type="entry name" value="SI:DKEY-57N24.6"/>
    <property type="match status" value="1"/>
</dbReference>
<evidence type="ECO:0000313" key="4">
    <source>
        <dbReference type="Proteomes" id="UP001239994"/>
    </source>
</evidence>
<feature type="compositionally biased region" description="Basic and acidic residues" evidence="1">
    <location>
        <begin position="1011"/>
        <end position="1027"/>
    </location>
</feature>
<feature type="compositionally biased region" description="Polar residues" evidence="1">
    <location>
        <begin position="237"/>
        <end position="265"/>
    </location>
</feature>
<dbReference type="Proteomes" id="UP001239994">
    <property type="component" value="Unassembled WGS sequence"/>
</dbReference>
<accession>A0AAD8ZJK0</accession>
<comment type="caution">
    <text evidence="3">The sequence shown here is derived from an EMBL/GenBank/DDBJ whole genome shotgun (WGS) entry which is preliminary data.</text>
</comment>
<dbReference type="InterPro" id="IPR027876">
    <property type="entry name" value="DUF4550"/>
</dbReference>
<feature type="region of interest" description="Disordered" evidence="1">
    <location>
        <begin position="1"/>
        <end position="68"/>
    </location>
</feature>
<gene>
    <name evidence="3" type="ORF">P4O66_006180</name>
</gene>
<organism evidence="3 4">
    <name type="scientific">Electrophorus voltai</name>
    <dbReference type="NCBI Taxonomy" id="2609070"/>
    <lineage>
        <taxon>Eukaryota</taxon>
        <taxon>Metazoa</taxon>
        <taxon>Chordata</taxon>
        <taxon>Craniata</taxon>
        <taxon>Vertebrata</taxon>
        <taxon>Euteleostomi</taxon>
        <taxon>Actinopterygii</taxon>
        <taxon>Neopterygii</taxon>
        <taxon>Teleostei</taxon>
        <taxon>Ostariophysi</taxon>
        <taxon>Gymnotiformes</taxon>
        <taxon>Gymnotoidei</taxon>
        <taxon>Gymnotidae</taxon>
        <taxon>Electrophorus</taxon>
    </lineage>
</organism>
<keyword evidence="4" id="KW-1185">Reference proteome</keyword>
<evidence type="ECO:0000313" key="3">
    <source>
        <dbReference type="EMBL" id="KAK1799644.1"/>
    </source>
</evidence>
<protein>
    <recommendedName>
        <fullName evidence="2">DUF4550 domain-containing protein</fullName>
    </recommendedName>
</protein>
<dbReference type="Pfam" id="PF15084">
    <property type="entry name" value="DUF4550"/>
    <property type="match status" value="1"/>
</dbReference>
<feature type="compositionally biased region" description="Basic and acidic residues" evidence="1">
    <location>
        <begin position="266"/>
        <end position="286"/>
    </location>
</feature>
<evidence type="ECO:0000256" key="1">
    <source>
        <dbReference type="SAM" id="MobiDB-lite"/>
    </source>
</evidence>
<proteinExistence type="predicted"/>
<sequence>MDPADCDAPPEEARSNDACVPRRRSCAGSDTGLAAHDGTNGDANLVHSPEASKSRPLGGEAVRPCPGDSGHTVTCTVTIALAIPPESGKKPPNKVVSGGAGGTHKPQAYYHVEYNLLPDGEEPTRVDLVLFGSAAKVYAGNETKVLKPWQEGNDLWLAWSQSVKLSVTRQLLVKMPTHKITFRVWDLKDRVSAKARYDRLKAFRAPPGESPEEPDQAGGVKSLVCKLREGAEKQNPRNRATKSQRQNAPVENKSSLQINCSTDGNVEQKVRSRTDQVLKASEEKPAQKSAQENTAKMEHKHRDGVASAQLDIVYLLAGTRAQYSCGLAQERSIVNLREPLILPGPPPLQPNHSSDFPAVSILTSLISPLSDPSRWPTSMVNRHPCASGDTCLTECFVTCSGRVSAGLCSVSLDQPLLSEGLSAELNPLVITVLSANSLPFTPVPYHVLQQKCLPVYCQYSFPSMPVHRTKGQQHSSNVYFRDVNVIFTGLLSAGELLQTLGGTVLEIEVHDRDRKADKPPASPAVFGTEPDDEKLARAVLVPTKRTTHDAFRENKKLREPYGIAKLHLSDLLRGHRCLNLILPVRGSHPGSWLGGEGNKWEAKLPEPAVALARRWVDSMPMGHYIDANTKLKVQVEIARALDPDLVRHGGQRPFGRIVYVFRRNNVPVLRKLRSEILRVNAEAFRLDSAAAQSVLCGHRMNSKERANQNLNILTGFHVVDQSLHLCVLEGLKEQAVRNLWETVPIKLNEEVEKRVTVLYNSGLGFSERLYDTLDVGVTPVLLQQPLARIVKEPLVYIRGTLPYACLQAILRINHLCQAKKLEDAVQNNLFPSAMMVLSLDKEFGLVPRGGLVGFMGESTDTQERRHVSPRRAHTPLDNSNEEYLAWKRREASQGLYAKNFVRVNVEEVQKASSALRRPKPNVMVVETAGSRPVHNYSIQTMNCTARALKLLREQMAKEPARRFSHSQHYHSFTVAPVDVEAERKASESRSRAAWRTYDGFVCPGFKSSMESNRHPKQPDKARSEELRKQPWRENVLHGNTLRPTPNRATWPWNQRHEDFELYAKPPPAFSPEPPSPFTLQVEPSPFKSVILTQRRPPTGRIFPAVSSGEALRQERLQAARAQYASWLGKVLPNKNCPGSSRIPEFKCHTRRAGLDKLKDLLKDKPMKLSLKTVWKGLK</sequence>
<name>A0AAD8ZJK0_9TELE</name>
<dbReference type="PANTHER" id="PTHR33667:SF7">
    <property type="entry name" value="RIKEN CDNA 1810020O05 GENE"/>
    <property type="match status" value="1"/>
</dbReference>